<dbReference type="Proteomes" id="UP000199580">
    <property type="component" value="Unassembled WGS sequence"/>
</dbReference>
<reference evidence="6 7" key="1">
    <citation type="submission" date="2016-10" db="EMBL/GenBank/DDBJ databases">
        <authorList>
            <person name="de Groot N.N."/>
        </authorList>
    </citation>
    <scope>NUCLEOTIDE SEQUENCE [LARGE SCALE GENOMIC DNA]</scope>
    <source>
        <strain evidence="6 7">CGMCC 1.10076</strain>
    </source>
</reference>
<dbReference type="EMBL" id="FNEZ01000003">
    <property type="protein sequence ID" value="SDK08409.1"/>
    <property type="molecule type" value="Genomic_DNA"/>
</dbReference>
<name>A0A1G8YZU4_9FLAO</name>
<feature type="chain" id="PRO_5011523777" evidence="4">
    <location>
        <begin position="18"/>
        <end position="562"/>
    </location>
</feature>
<dbReference type="RefSeq" id="WP_170227565.1">
    <property type="nucleotide sequence ID" value="NZ_BKAI01000006.1"/>
</dbReference>
<gene>
    <name evidence="6" type="ORF">SAMN04487935_2546</name>
</gene>
<protein>
    <submittedName>
        <fullName evidence="6">Por secretion system C-terminal sorting domain-containing protein</fullName>
    </submittedName>
</protein>
<dbReference type="Pfam" id="PF24681">
    <property type="entry name" value="Kelch_KLHDC2_KLHL20_DRC7"/>
    <property type="match status" value="1"/>
</dbReference>
<dbReference type="Pfam" id="PF18962">
    <property type="entry name" value="Por_Secre_tail"/>
    <property type="match status" value="1"/>
</dbReference>
<feature type="signal peptide" evidence="4">
    <location>
        <begin position="1"/>
        <end position="17"/>
    </location>
</feature>
<keyword evidence="1" id="KW-0880">Kelch repeat</keyword>
<sequence length="562" mass="60803">MKITLLFFIAGISSAFSQSLTFTSKADMATARSGSSAATNGIYEFIANGFSATNANTAQIEKYQFDTDTWSAFETSVPTVPKRYGNAEIANGKLYLFNGKTGSGNNNQLEIIDTATGNVTYGAANPFPVSGAGSAVYGTDIYFFGGNVADDHALYSNALYKYNTVSNEWTPLAAMSRSIETTGKAVGNRLYVFGGYSESDAYTENFQTVETTGNLVLADWINVVEVGTKFFQGKYFGTNKYAQISAFDSNAINQESLNISWLISPPYSKTATTETTNTFLSFNTKDGYNNGATLQAYIITNWTGNIETSTKFLLPARIASGTTSGYAVNFTSSDAISLEDYPDNFRIAYKYIGGYAPEATTTYQIDNVRIYSSFTSPYISRYDIAANSWSEMDTQLPQPVSANAVATSGTKVFVSGDYYEQSFLGAFDTANSSFTTMTALDYLERRHHAAAVHNNSLYVFGGNKTEFSSTVINSTQAAGLGVLISDEFNAAGALTAYPNPVNDILHFNGDIQNVSVYTVDGKKLQVKQLNSGIEMSELNPGIYMVTGQTNTGKTVAIKVVKK</sequence>
<evidence type="ECO:0000313" key="7">
    <source>
        <dbReference type="Proteomes" id="UP000199580"/>
    </source>
</evidence>
<dbReference type="PANTHER" id="PTHR45632">
    <property type="entry name" value="LD33804P"/>
    <property type="match status" value="1"/>
</dbReference>
<dbReference type="InterPro" id="IPR026444">
    <property type="entry name" value="Secre_tail"/>
</dbReference>
<evidence type="ECO:0000256" key="4">
    <source>
        <dbReference type="SAM" id="SignalP"/>
    </source>
</evidence>
<dbReference type="PANTHER" id="PTHR45632:SF3">
    <property type="entry name" value="KELCH-LIKE PROTEIN 32"/>
    <property type="match status" value="1"/>
</dbReference>
<feature type="domain" description="Secretion system C-terminal sorting" evidence="5">
    <location>
        <begin position="497"/>
        <end position="558"/>
    </location>
</feature>
<keyword evidence="7" id="KW-1185">Reference proteome</keyword>
<dbReference type="NCBIfam" id="TIGR04183">
    <property type="entry name" value="Por_Secre_tail"/>
    <property type="match status" value="1"/>
</dbReference>
<evidence type="ECO:0000313" key="6">
    <source>
        <dbReference type="EMBL" id="SDK08409.1"/>
    </source>
</evidence>
<evidence type="ECO:0000259" key="5">
    <source>
        <dbReference type="Pfam" id="PF18962"/>
    </source>
</evidence>
<organism evidence="6 7">
    <name type="scientific">Flavobacterium noncentrifugens</name>
    <dbReference type="NCBI Taxonomy" id="1128970"/>
    <lineage>
        <taxon>Bacteria</taxon>
        <taxon>Pseudomonadati</taxon>
        <taxon>Bacteroidota</taxon>
        <taxon>Flavobacteriia</taxon>
        <taxon>Flavobacteriales</taxon>
        <taxon>Flavobacteriaceae</taxon>
        <taxon>Flavobacterium</taxon>
    </lineage>
</organism>
<dbReference type="STRING" id="1128970.SAMN04487935_2546"/>
<evidence type="ECO:0000256" key="3">
    <source>
        <dbReference type="ARBA" id="ARBA00022737"/>
    </source>
</evidence>
<keyword evidence="3" id="KW-0677">Repeat</keyword>
<keyword evidence="2 4" id="KW-0732">Signal</keyword>
<evidence type="ECO:0000256" key="2">
    <source>
        <dbReference type="ARBA" id="ARBA00022729"/>
    </source>
</evidence>
<dbReference type="InterPro" id="IPR015915">
    <property type="entry name" value="Kelch-typ_b-propeller"/>
</dbReference>
<accession>A0A1G8YZU4</accession>
<evidence type="ECO:0000256" key="1">
    <source>
        <dbReference type="ARBA" id="ARBA00022441"/>
    </source>
</evidence>
<proteinExistence type="predicted"/>
<dbReference type="SUPFAM" id="SSF117281">
    <property type="entry name" value="Kelch motif"/>
    <property type="match status" value="2"/>
</dbReference>
<dbReference type="Gene3D" id="2.120.10.80">
    <property type="entry name" value="Kelch-type beta propeller"/>
    <property type="match status" value="2"/>
</dbReference>
<dbReference type="AlphaFoldDB" id="A0A1G8YZU4"/>